<dbReference type="InterPro" id="IPR033399">
    <property type="entry name" value="TP_0789-like"/>
</dbReference>
<evidence type="ECO:0000313" key="4">
    <source>
        <dbReference type="EMBL" id="MBT0960622.1"/>
    </source>
</evidence>
<evidence type="ECO:0000256" key="2">
    <source>
        <dbReference type="SAM" id="SignalP"/>
    </source>
</evidence>
<dbReference type="AlphaFoldDB" id="A0A944HAI5"/>
<dbReference type="SUPFAM" id="SSF89392">
    <property type="entry name" value="Prokaryotic lipoproteins and lipoprotein localization factors"/>
    <property type="match status" value="1"/>
</dbReference>
<name>A0A944HAI5_DENI1</name>
<accession>A0A944HAI5</accession>
<evidence type="ECO:0000256" key="1">
    <source>
        <dbReference type="ARBA" id="ARBA00022729"/>
    </source>
</evidence>
<evidence type="ECO:0000313" key="5">
    <source>
        <dbReference type="Proteomes" id="UP000694660"/>
    </source>
</evidence>
<evidence type="ECO:0000259" key="3">
    <source>
        <dbReference type="Pfam" id="PF17131"/>
    </source>
</evidence>
<dbReference type="PIRSF" id="PIRSF028205">
    <property type="entry name" value="UCP028205"/>
    <property type="match status" value="1"/>
</dbReference>
<gene>
    <name evidence="4" type="ORF">I8J34_05470</name>
</gene>
<reference evidence="5" key="1">
    <citation type="journal article" date="2022" name="ISME J.">
        <title>Genetic and phylogenetic analysis of dissimilatory iodate-reducing bacteria identifies potential niches across the world's oceans.</title>
        <authorList>
            <person name="Reyes-Umana V."/>
            <person name="Henning Z."/>
            <person name="Lee K."/>
            <person name="Barnum T.P."/>
            <person name="Coates J.D."/>
        </authorList>
    </citation>
    <scope>NUCLEOTIDE SEQUENCE [LARGE SCALE GENOMIC DNA]</scope>
    <source>
        <strain evidence="5">IR12</strain>
    </source>
</reference>
<feature type="chain" id="PRO_5036683958" evidence="2">
    <location>
        <begin position="30"/>
        <end position="256"/>
    </location>
</feature>
<proteinExistence type="predicted"/>
<dbReference type="EMBL" id="JAEKFT010000004">
    <property type="protein sequence ID" value="MBT0960622.1"/>
    <property type="molecule type" value="Genomic_DNA"/>
</dbReference>
<dbReference type="RefSeq" id="WP_214360371.1">
    <property type="nucleotide sequence ID" value="NZ_JAEKFT010000004.1"/>
</dbReference>
<feature type="signal peptide" evidence="2">
    <location>
        <begin position="1"/>
        <end position="29"/>
    </location>
</feature>
<keyword evidence="1 2" id="KW-0732">Signal</keyword>
<dbReference type="Proteomes" id="UP000694660">
    <property type="component" value="Unassembled WGS sequence"/>
</dbReference>
<comment type="caution">
    <text evidence="4">The sequence shown here is derived from an EMBL/GenBank/DDBJ whole genome shotgun (WGS) entry which is preliminary data.</text>
</comment>
<dbReference type="Pfam" id="PF17131">
    <property type="entry name" value="LolA_like"/>
    <property type="match status" value="1"/>
</dbReference>
<dbReference type="InterPro" id="IPR011220">
    <property type="entry name" value="UCP028205"/>
</dbReference>
<dbReference type="CDD" id="cd16329">
    <property type="entry name" value="LolA_like"/>
    <property type="match status" value="1"/>
</dbReference>
<dbReference type="PROSITE" id="PS51318">
    <property type="entry name" value="TAT"/>
    <property type="match status" value="1"/>
</dbReference>
<keyword evidence="4" id="KW-0449">Lipoprotein</keyword>
<organism evidence="4 5">
    <name type="scientific">Denitromonas iodatirespirans</name>
    <dbReference type="NCBI Taxonomy" id="2795389"/>
    <lineage>
        <taxon>Bacteria</taxon>
        <taxon>Pseudomonadati</taxon>
        <taxon>Pseudomonadota</taxon>
        <taxon>Betaproteobacteria</taxon>
        <taxon>Rhodocyclales</taxon>
        <taxon>Zoogloeaceae</taxon>
        <taxon>Denitromonas</taxon>
    </lineage>
</organism>
<dbReference type="Gene3D" id="2.50.20.10">
    <property type="entry name" value="Lipoprotein localisation LolA/LolB/LppX"/>
    <property type="match status" value="1"/>
</dbReference>
<sequence>MTQPFRLRRTALRAALLGALAAFGATASAAEPPDANALLASTDAIRFPQDSFQVDIDIESRQSDSETADQRRYRVLSKGREDTVVLTLEPASERGQILLMKHRDLWVFLPSVSQPVRLSLAQRLTGQVANGDLARANFTGDYTAKYLREESIDGKPAHVLELTAVDDGVTYARVEYWIDVATQRPRKAAFYAVSGRLLKTCEYTDYREMAGAVRPTRLVMTDGLKSGDVSVLTYSAMNPRPLPDKLFTKDYLKKLN</sequence>
<protein>
    <submittedName>
        <fullName evidence="4">Outer membrane lipoprotein-sorting protein</fullName>
    </submittedName>
</protein>
<keyword evidence="5" id="KW-1185">Reference proteome</keyword>
<feature type="domain" description="Uncharacterized protein TP-0789" evidence="3">
    <location>
        <begin position="80"/>
        <end position="254"/>
    </location>
</feature>
<dbReference type="InterPro" id="IPR006311">
    <property type="entry name" value="TAT_signal"/>
</dbReference>
<dbReference type="InterPro" id="IPR029046">
    <property type="entry name" value="LolA/LolB/LppX"/>
</dbReference>